<accession>A0A177DCS2</accession>
<proteinExistence type="predicted"/>
<reference evidence="1 2" key="1">
    <citation type="submission" date="2016-05" db="EMBL/GenBank/DDBJ databases">
        <title>Comparative analysis of secretome profiles of manganese(II)-oxidizing ascomycete fungi.</title>
        <authorList>
            <consortium name="DOE Joint Genome Institute"/>
            <person name="Zeiner C.A."/>
            <person name="Purvine S.O."/>
            <person name="Zink E.M."/>
            <person name="Wu S."/>
            <person name="Pasa-Tolic L."/>
            <person name="Chaput D.L."/>
            <person name="Haridas S."/>
            <person name="Grigoriev I.V."/>
            <person name="Santelli C.M."/>
            <person name="Hansel C.M."/>
        </authorList>
    </citation>
    <scope>NUCLEOTIDE SEQUENCE [LARGE SCALE GENOMIC DNA]</scope>
    <source>
        <strain evidence="1 2">SRC1lrK2f</strain>
    </source>
</reference>
<name>A0A177DCS2_ALTAL</name>
<protein>
    <submittedName>
        <fullName evidence="1">Uncharacterized protein</fullName>
    </submittedName>
</protein>
<gene>
    <name evidence="1" type="ORF">CC77DRAFT_272775</name>
</gene>
<dbReference type="EMBL" id="KV441487">
    <property type="protein sequence ID" value="OAG17091.1"/>
    <property type="molecule type" value="Genomic_DNA"/>
</dbReference>
<dbReference type="GeneID" id="29116564"/>
<dbReference type="KEGG" id="aalt:CC77DRAFT_272775"/>
<dbReference type="AlphaFoldDB" id="A0A177DCS2"/>
<keyword evidence="2" id="KW-1185">Reference proteome</keyword>
<sequence length="97" mass="11522">MHGYETFHVSDYPRRSCLHLSFWAWRTWVTCIYALHFLTIVRHSSFAVLVSGSEWNKKYPHFQSPHSSRQLIVMCTFSEHYPCACLVLISRLRYLPS</sequence>
<evidence type="ECO:0000313" key="1">
    <source>
        <dbReference type="EMBL" id="OAG17091.1"/>
    </source>
</evidence>
<evidence type="ECO:0000313" key="2">
    <source>
        <dbReference type="Proteomes" id="UP000077248"/>
    </source>
</evidence>
<dbReference type="VEuPathDB" id="FungiDB:CC77DRAFT_272775"/>
<dbReference type="RefSeq" id="XP_018382512.1">
    <property type="nucleotide sequence ID" value="XM_018530970.1"/>
</dbReference>
<dbReference type="Proteomes" id="UP000077248">
    <property type="component" value="Unassembled WGS sequence"/>
</dbReference>
<organism evidence="1 2">
    <name type="scientific">Alternaria alternata</name>
    <name type="common">Alternaria rot fungus</name>
    <name type="synonym">Torula alternata</name>
    <dbReference type="NCBI Taxonomy" id="5599"/>
    <lineage>
        <taxon>Eukaryota</taxon>
        <taxon>Fungi</taxon>
        <taxon>Dikarya</taxon>
        <taxon>Ascomycota</taxon>
        <taxon>Pezizomycotina</taxon>
        <taxon>Dothideomycetes</taxon>
        <taxon>Pleosporomycetidae</taxon>
        <taxon>Pleosporales</taxon>
        <taxon>Pleosporineae</taxon>
        <taxon>Pleosporaceae</taxon>
        <taxon>Alternaria</taxon>
        <taxon>Alternaria sect. Alternaria</taxon>
        <taxon>Alternaria alternata complex</taxon>
    </lineage>
</organism>